<protein>
    <submittedName>
        <fullName evidence="1">Uncharacterized protein</fullName>
    </submittedName>
</protein>
<evidence type="ECO:0000313" key="2">
    <source>
        <dbReference type="Proteomes" id="UP001459277"/>
    </source>
</evidence>
<dbReference type="EMBL" id="JAZDWU010000008">
    <property type="protein sequence ID" value="KAK9992856.1"/>
    <property type="molecule type" value="Genomic_DNA"/>
</dbReference>
<dbReference type="AlphaFoldDB" id="A0AAW2C3T1"/>
<reference evidence="1 2" key="1">
    <citation type="submission" date="2024-01" db="EMBL/GenBank/DDBJ databases">
        <title>A telomere-to-telomere, gap-free genome of sweet tea (Lithocarpus litseifolius).</title>
        <authorList>
            <person name="Zhou J."/>
        </authorList>
    </citation>
    <scope>NUCLEOTIDE SEQUENCE [LARGE SCALE GENOMIC DNA]</scope>
    <source>
        <strain evidence="1">Zhou-2022a</strain>
        <tissue evidence="1">Leaf</tissue>
    </source>
</reference>
<organism evidence="1 2">
    <name type="scientific">Lithocarpus litseifolius</name>
    <dbReference type="NCBI Taxonomy" id="425828"/>
    <lineage>
        <taxon>Eukaryota</taxon>
        <taxon>Viridiplantae</taxon>
        <taxon>Streptophyta</taxon>
        <taxon>Embryophyta</taxon>
        <taxon>Tracheophyta</taxon>
        <taxon>Spermatophyta</taxon>
        <taxon>Magnoliopsida</taxon>
        <taxon>eudicotyledons</taxon>
        <taxon>Gunneridae</taxon>
        <taxon>Pentapetalae</taxon>
        <taxon>rosids</taxon>
        <taxon>fabids</taxon>
        <taxon>Fagales</taxon>
        <taxon>Fagaceae</taxon>
        <taxon>Lithocarpus</taxon>
    </lineage>
</organism>
<dbReference type="Proteomes" id="UP001459277">
    <property type="component" value="Unassembled WGS sequence"/>
</dbReference>
<evidence type="ECO:0000313" key="1">
    <source>
        <dbReference type="EMBL" id="KAK9992856.1"/>
    </source>
</evidence>
<accession>A0AAW2C3T1</accession>
<comment type="caution">
    <text evidence="1">The sequence shown here is derived from an EMBL/GenBank/DDBJ whole genome shotgun (WGS) entry which is preliminary data.</text>
</comment>
<proteinExistence type="predicted"/>
<gene>
    <name evidence="1" type="ORF">SO802_022559</name>
</gene>
<name>A0AAW2C3T1_9ROSI</name>
<sequence>MGQRLKSMKIWSVMVVSSGGEASEGGGGVVVVRESEVVERRRERQVNGCGCYIEAKSCKLLPELGSAEVWASSHNSMIIHRVQANRRTEVVIVIGVVGKDWTHKKHCH</sequence>
<keyword evidence="2" id="KW-1185">Reference proteome</keyword>